<dbReference type="PANTHER" id="PTHR39198:SF1">
    <property type="entry name" value="ALPHA-GALACTOSIDASE NEW3 DOMAIN-CONTAINING PROTEIN"/>
    <property type="match status" value="1"/>
</dbReference>
<keyword evidence="1" id="KW-0732">Signal</keyword>
<organism evidence="2 3">
    <name type="scientific">Endozoicomonas euniceicola</name>
    <dbReference type="NCBI Taxonomy" id="1234143"/>
    <lineage>
        <taxon>Bacteria</taxon>
        <taxon>Pseudomonadati</taxon>
        <taxon>Pseudomonadota</taxon>
        <taxon>Gammaproteobacteria</taxon>
        <taxon>Oceanospirillales</taxon>
        <taxon>Endozoicomonadaceae</taxon>
        <taxon>Endozoicomonas</taxon>
    </lineage>
</organism>
<feature type="signal peptide" evidence="1">
    <location>
        <begin position="1"/>
        <end position="19"/>
    </location>
</feature>
<name>A0ABY6GVL4_9GAMM</name>
<gene>
    <name evidence="2" type="ORF">NX720_02450</name>
</gene>
<evidence type="ECO:0008006" key="4">
    <source>
        <dbReference type="Google" id="ProtNLM"/>
    </source>
</evidence>
<proteinExistence type="predicted"/>
<dbReference type="InterPro" id="IPR047589">
    <property type="entry name" value="DUF11_rpt"/>
</dbReference>
<dbReference type="NCBIfam" id="TIGR01451">
    <property type="entry name" value="B_ant_repeat"/>
    <property type="match status" value="1"/>
</dbReference>
<evidence type="ECO:0000313" key="3">
    <source>
        <dbReference type="Proteomes" id="UP001163255"/>
    </source>
</evidence>
<feature type="chain" id="PRO_5046761805" description="DUF11 domain-containing protein" evidence="1">
    <location>
        <begin position="20"/>
        <end position="860"/>
    </location>
</feature>
<dbReference type="EMBL" id="CP103300">
    <property type="protein sequence ID" value="UYM16806.1"/>
    <property type="molecule type" value="Genomic_DNA"/>
</dbReference>
<sequence length="860" mass="93406">MTIRYCLCLLLLLSAGAKAAAPVGFIIRSQAQASFVDEFGVQRSATSNEVATLVQEAPGVRLEQNQSRLVVSGKAFVFPHVLTNTGNVSTRYQLEVPDTGGINDIRLFNDQSNTGQVGNHPEITGLVSLAPEESLHILVSGTAASANTSLTLRAVVKENDRCQPDSHEQYRCLDENKDTLVVGQQAVYNLNKQMTPTMASPEETVQVELNYERLDKKVDSSRLIAIDVLPEVMTLDPARKVWSCDSQGLNCRALKSPIATGDDGFEVKPVTVDGVNRQEVKIQLTGHQSNKKGIIKFSTTINYGFAGQTFFNRAEYYSLNEDEKQVSNRVPVHIKGAGVTVNGSRYRSLKDSGGVVIVPSAEFGGVVEFINYVWNTGSQSADYRVYPDIDGGSNTFPPGSLYSLCKSNDDSSCTTFKDYPEVSVRELTPGKHQTVRLRVKLPVDIKPEHIRKDGYNIRLKAEDVGNKAVHDDVLNLLGHINDGTLAVDLTFGQPLKDNVNAPGKGPGPESSPLKTITAKPGSRALLETVFVNNTGKMPDSYNLRLMAAPGSSLPEGLKIQFLNRYNRPISNTGVIKRNGETPLKIAFDLPGKVKPGQYSMYIEVRSPVTGKQDKLHLGVNIVASEGLVLEPNGESTVAPGSFVTFSHRLVNTGHGDIKGIRLVVSDDQSWKPLVYQDKNGDGQIADGESVITDPVEVAAGQVMHLAVKVFAPANAPQGTRETISLKACWRNREGQDQTLAVLDIATVDNTHVTIVKEQAPWDCKSVLPTHFSKDHFPARPGTCVVYRLTASNLGSQRIQQVVIHDAAPNFTTFCEQSGLPKTQGRVPGQIYSSGQGISASWSDGLMPGESVALFFGVRIQ</sequence>
<accession>A0ABY6GVL4</accession>
<keyword evidence="3" id="KW-1185">Reference proteome</keyword>
<dbReference type="RefSeq" id="WP_262599161.1">
    <property type="nucleotide sequence ID" value="NZ_CP103300.1"/>
</dbReference>
<evidence type="ECO:0000313" key="2">
    <source>
        <dbReference type="EMBL" id="UYM16806.1"/>
    </source>
</evidence>
<dbReference type="PANTHER" id="PTHR39198">
    <property type="entry name" value="HYPOTHETICAL MEMBRANE PROTEIN, CONSERVED"/>
    <property type="match status" value="1"/>
</dbReference>
<reference evidence="2" key="1">
    <citation type="submission" date="2022-10" db="EMBL/GenBank/DDBJ databases">
        <title>Completed Genome Sequence of two octocoral isolated bacterium, Endozoicomonas euniceicola EF212T and Endozoicomonas gorgoniicola PS125T.</title>
        <authorList>
            <person name="Chiou Y.-J."/>
            <person name="Chen Y.-H."/>
        </authorList>
    </citation>
    <scope>NUCLEOTIDE SEQUENCE</scope>
    <source>
        <strain evidence="2">EF212</strain>
    </source>
</reference>
<protein>
    <recommendedName>
        <fullName evidence="4">DUF11 domain-containing protein</fullName>
    </recommendedName>
</protein>
<evidence type="ECO:0000256" key="1">
    <source>
        <dbReference type="SAM" id="SignalP"/>
    </source>
</evidence>
<dbReference type="Proteomes" id="UP001163255">
    <property type="component" value="Chromosome"/>
</dbReference>